<feature type="compositionally biased region" description="Polar residues" evidence="1">
    <location>
        <begin position="273"/>
        <end position="306"/>
    </location>
</feature>
<feature type="region of interest" description="Disordered" evidence="1">
    <location>
        <begin position="257"/>
        <end position="306"/>
    </location>
</feature>
<name>A0A8H6CI39_9LECA</name>
<feature type="region of interest" description="Disordered" evidence="1">
    <location>
        <begin position="700"/>
        <end position="732"/>
    </location>
</feature>
<dbReference type="GeneID" id="59338883"/>
<evidence type="ECO:0000313" key="3">
    <source>
        <dbReference type="Proteomes" id="UP000593566"/>
    </source>
</evidence>
<dbReference type="RefSeq" id="XP_037152979.1">
    <property type="nucleotide sequence ID" value="XM_037301345.1"/>
</dbReference>
<evidence type="ECO:0000256" key="1">
    <source>
        <dbReference type="SAM" id="MobiDB-lite"/>
    </source>
</evidence>
<comment type="caution">
    <text evidence="2">The sequence shown here is derived from an EMBL/GenBank/DDBJ whole genome shotgun (WGS) entry which is preliminary data.</text>
</comment>
<evidence type="ECO:0000313" key="2">
    <source>
        <dbReference type="EMBL" id="KAF6223919.1"/>
    </source>
</evidence>
<dbReference type="EMBL" id="JACCJB010000009">
    <property type="protein sequence ID" value="KAF6223919.1"/>
    <property type="molecule type" value="Genomic_DNA"/>
</dbReference>
<feature type="compositionally biased region" description="Polar residues" evidence="1">
    <location>
        <begin position="206"/>
        <end position="215"/>
    </location>
</feature>
<sequence length="732" mass="80788">MVLPGWNISEPIDLAYKLYEVVESLRSAPESAKAFVSKINNFSGNLKELQRILEDDTTSRSSQDLEHLRATIVECQACVKRCEEYSEGFGKLTKDGRGKMDGAGQAARWALQEKRAAKLREEIDGQIGNIGLTLAIKTFGDGRTRQGSHLGTEGLKPPLRSGTIASLPPYSSPRSNWTQTESLQHAKTPAELLGLGTQHKRKTSDTDIPNFQLESEGSGGKGMITSLQTNLATLHPLTEPNERSELDSKEALKPLGSRRNTTNEVAVSPTGLGMSSTLSEGSSVASRDFTSPTISSRRTSMTEVTTSTSRRDSILALEFAVMEIAMENLSGVKVSYYKAKSKISYAVSTIESFRNKQTGRRYIIVSPPISSNIKLYLVPPTERIIAHSEHPQAYGSTTRHRVKFIEPYLLRSQKTSSERQPTNASTALSPSLTPVSSAASIVSSRSLGSPVIAIDGGVLKEESRRQEYDFENGDDYRRFQELLMGPDVKLQLQVPVQSITASKYGESRPTKESRLQYLRLWQSGGRQTLMYFANSSLTKYREYSMENLRPVESKPKTMIKLEVHLPGQVRRRSSSKSPLIIAKPSAQEQAKVDGYTDENDMVDLDYLSIEFSSAQDKATFLREANFLVEVDIIISHGVSLVRTRKRRKAAKPAGQSYDDFLSVERKSVGKREPETVCNEVQGSAPPTSATIGEVEKAMAYRKQQSSKGHFDARTPAGTSARPSIMAPRLGVK</sequence>
<dbReference type="AlphaFoldDB" id="A0A8H6CI39"/>
<reference evidence="2 3" key="1">
    <citation type="journal article" date="2020" name="Genomics">
        <title>Complete, high-quality genomes from long-read metagenomic sequencing of two wolf lichen thalli reveals enigmatic genome architecture.</title>
        <authorList>
            <person name="McKenzie S.K."/>
            <person name="Walston R.F."/>
            <person name="Allen J.L."/>
        </authorList>
    </citation>
    <scope>NUCLEOTIDE SEQUENCE [LARGE SCALE GENOMIC DNA]</scope>
    <source>
        <strain evidence="2">WasteWater1</strain>
    </source>
</reference>
<dbReference type="Proteomes" id="UP000593566">
    <property type="component" value="Unassembled WGS sequence"/>
</dbReference>
<protein>
    <submittedName>
        <fullName evidence="2">Uncharacterized protein</fullName>
    </submittedName>
</protein>
<keyword evidence="3" id="KW-1185">Reference proteome</keyword>
<gene>
    <name evidence="2" type="ORF">HO133_010493</name>
</gene>
<proteinExistence type="predicted"/>
<organism evidence="2 3">
    <name type="scientific">Letharia lupina</name>
    <dbReference type="NCBI Taxonomy" id="560253"/>
    <lineage>
        <taxon>Eukaryota</taxon>
        <taxon>Fungi</taxon>
        <taxon>Dikarya</taxon>
        <taxon>Ascomycota</taxon>
        <taxon>Pezizomycotina</taxon>
        <taxon>Lecanoromycetes</taxon>
        <taxon>OSLEUM clade</taxon>
        <taxon>Lecanoromycetidae</taxon>
        <taxon>Lecanorales</taxon>
        <taxon>Lecanorineae</taxon>
        <taxon>Parmeliaceae</taxon>
        <taxon>Letharia</taxon>
    </lineage>
</organism>
<feature type="region of interest" description="Disordered" evidence="1">
    <location>
        <begin position="197"/>
        <end position="220"/>
    </location>
</feature>
<feature type="region of interest" description="Disordered" evidence="1">
    <location>
        <begin position="144"/>
        <end position="179"/>
    </location>
</feature>
<accession>A0A8H6CI39</accession>